<evidence type="ECO:0008006" key="2">
    <source>
        <dbReference type="Google" id="ProtNLM"/>
    </source>
</evidence>
<name>A0AAU8DKU1_9ACTN</name>
<dbReference type="EMBL" id="CP159218">
    <property type="protein sequence ID" value="XCG61856.1"/>
    <property type="molecule type" value="Genomic_DNA"/>
</dbReference>
<dbReference type="AlphaFoldDB" id="A0AAU8DKU1"/>
<organism evidence="1">
    <name type="scientific">Nakamurella sp. A5-74</name>
    <dbReference type="NCBI Taxonomy" id="3158264"/>
    <lineage>
        <taxon>Bacteria</taxon>
        <taxon>Bacillati</taxon>
        <taxon>Actinomycetota</taxon>
        <taxon>Actinomycetes</taxon>
        <taxon>Nakamurellales</taxon>
        <taxon>Nakamurellaceae</taxon>
        <taxon>Nakamurella</taxon>
    </lineage>
</organism>
<proteinExistence type="predicted"/>
<dbReference type="RefSeq" id="WP_353647472.1">
    <property type="nucleotide sequence ID" value="NZ_CP159218.1"/>
</dbReference>
<sequence length="271" mass="29650">MKAYDLGFGVEVRALQTKTLYGEPLPGDGAVQAGWTGPWGPAIRPAQWPRSSITGLPMSHALTLRLPSDYQRRGSDLSAISFFTAGNFTETPPPRPLVPDPESDDPFLRELAGLEHHPEEVLLNDIIDGQFALIWLADTEFAAGPVAPPAEVRRPGEHLYDDGGCFWDPDSEFDAGDTAWLVERPDPNAGKTPSESHVGDYRPLYDENTEMQPWATALFGRSHLGGTSFHLQSVPEGLTPYYLELEEIAGLNFGTGNAQIDLESGVFDWAC</sequence>
<gene>
    <name evidence="1" type="ORF">ABLG96_11200</name>
</gene>
<protein>
    <recommendedName>
        <fullName evidence="2">DUF1963 domain-containing protein</fullName>
    </recommendedName>
</protein>
<evidence type="ECO:0000313" key="1">
    <source>
        <dbReference type="EMBL" id="XCG61856.1"/>
    </source>
</evidence>
<reference evidence="1" key="1">
    <citation type="submission" date="2024-05" db="EMBL/GenBank/DDBJ databases">
        <authorList>
            <person name="Cai S.Y."/>
            <person name="Jin L.M."/>
            <person name="Li H.R."/>
        </authorList>
    </citation>
    <scope>NUCLEOTIDE SEQUENCE</scope>
    <source>
        <strain evidence="1">A5-74</strain>
    </source>
</reference>
<accession>A0AAU8DKU1</accession>